<feature type="binding site" evidence="5">
    <location>
        <position position="92"/>
    </location>
    <ligand>
        <name>Zn(2+)</name>
        <dbReference type="ChEBI" id="CHEBI:29105"/>
    </ligand>
</feature>
<dbReference type="GO" id="GO:0097367">
    <property type="term" value="F:carbohydrate derivative binding"/>
    <property type="evidence" value="ECO:0007669"/>
    <property type="project" value="InterPro"/>
</dbReference>
<dbReference type="InterPro" id="IPR000644">
    <property type="entry name" value="CBS_dom"/>
</dbReference>
<dbReference type="SMART" id="SM00116">
    <property type="entry name" value="CBS"/>
    <property type="match status" value="2"/>
</dbReference>
<dbReference type="Pfam" id="PF00571">
    <property type="entry name" value="CBS"/>
    <property type="match status" value="2"/>
</dbReference>
<sequence length="339" mass="35376">MKEIMPNAASECGGGTFKIDDAIESGRRTLQLEADSLLEARSNLGHTFGQIVQTILGSSGRVIATGVGKSGHVCRKIAATLASTGTPAFSVHPTEASHGDLGMITGDDIVLAVSNSGETDELVQILPAIKSIGVTLIAITSSTESTLAQLADITLESKVVREACPLNLAPTASTTLQLAIGDAIAIAIADARGFDQSDFARSHPGGRLGRRLVTRVRDVMRIGDRLPVVFTDASVLCAMASMSGKNLGAAIVVDQGYQLLGIVADGDLRRCLERGLTPTSVQVGEVMTRTPRTAHPDVLATEVADLIECTGISVVPVVDDQYRLLGAVSTHDLMRAGVL</sequence>
<dbReference type="PANTHER" id="PTHR42745:SF1">
    <property type="entry name" value="ARABINOSE 5-PHOSPHATE ISOMERASE KDSD"/>
    <property type="match status" value="1"/>
</dbReference>
<evidence type="ECO:0000256" key="5">
    <source>
        <dbReference type="PIRSR" id="PIRSR004692-2"/>
    </source>
</evidence>
<dbReference type="Gene3D" id="3.10.580.10">
    <property type="entry name" value="CBS-domain"/>
    <property type="match status" value="1"/>
</dbReference>
<dbReference type="Gene3D" id="3.40.50.10490">
    <property type="entry name" value="Glucose-6-phosphate isomerase like protein, domain 1"/>
    <property type="match status" value="1"/>
</dbReference>
<dbReference type="GO" id="GO:0046872">
    <property type="term" value="F:metal ion binding"/>
    <property type="evidence" value="ECO:0007669"/>
    <property type="project" value="UniProtKB-KW"/>
</dbReference>
<evidence type="ECO:0000256" key="6">
    <source>
        <dbReference type="PIRSR" id="PIRSR004692-3"/>
    </source>
</evidence>
<dbReference type="FunFam" id="3.40.50.10490:FF:000011">
    <property type="entry name" value="Arabinose 5-phosphate isomerase"/>
    <property type="match status" value="1"/>
</dbReference>
<feature type="domain" description="CBS" evidence="8">
    <location>
        <begin position="220"/>
        <end position="279"/>
    </location>
</feature>
<keyword evidence="11" id="KW-1185">Reference proteome</keyword>
<name>A0A5E4SWW2_9BURK</name>
<evidence type="ECO:0000313" key="11">
    <source>
        <dbReference type="Proteomes" id="UP000414233"/>
    </source>
</evidence>
<dbReference type="CDD" id="cd05014">
    <property type="entry name" value="SIS_Kpsf"/>
    <property type="match status" value="1"/>
</dbReference>
<dbReference type="NCBIfam" id="TIGR00393">
    <property type="entry name" value="kpsF"/>
    <property type="match status" value="1"/>
</dbReference>
<dbReference type="Pfam" id="PF01380">
    <property type="entry name" value="SIS"/>
    <property type="match status" value="1"/>
</dbReference>
<evidence type="ECO:0000259" key="9">
    <source>
        <dbReference type="PROSITE" id="PS51464"/>
    </source>
</evidence>
<evidence type="ECO:0000256" key="1">
    <source>
        <dbReference type="ARBA" id="ARBA00008165"/>
    </source>
</evidence>
<dbReference type="PROSITE" id="PS51464">
    <property type="entry name" value="SIS"/>
    <property type="match status" value="1"/>
</dbReference>
<dbReference type="InterPro" id="IPR050986">
    <property type="entry name" value="GutQ/KpsF_isomerases"/>
</dbReference>
<comment type="similarity">
    <text evidence="1 4">Belongs to the SIS family. GutQ/KpsF subfamily.</text>
</comment>
<dbReference type="PANTHER" id="PTHR42745">
    <property type="match status" value="1"/>
</dbReference>
<dbReference type="GO" id="GO:0005975">
    <property type="term" value="P:carbohydrate metabolic process"/>
    <property type="evidence" value="ECO:0007669"/>
    <property type="project" value="InterPro"/>
</dbReference>
<dbReference type="InterPro" id="IPR035474">
    <property type="entry name" value="SIS_Kpsf"/>
</dbReference>
<keyword evidence="5" id="KW-0479">Metal-binding</keyword>
<dbReference type="AlphaFoldDB" id="A0A5E4SWW2"/>
<feature type="site" description="Catalytically relevant" evidence="6">
    <location>
        <position position="69"/>
    </location>
</feature>
<feature type="site" description="Catalytically relevant" evidence="6">
    <location>
        <position position="162"/>
    </location>
</feature>
<dbReference type="PROSITE" id="PS51371">
    <property type="entry name" value="CBS"/>
    <property type="match status" value="2"/>
</dbReference>
<evidence type="ECO:0000259" key="8">
    <source>
        <dbReference type="PROSITE" id="PS51371"/>
    </source>
</evidence>
<organism evidence="10 11">
    <name type="scientific">Pandoraea terrae</name>
    <dbReference type="NCBI Taxonomy" id="1537710"/>
    <lineage>
        <taxon>Bacteria</taxon>
        <taxon>Pseudomonadati</taxon>
        <taxon>Pseudomonadota</taxon>
        <taxon>Betaproteobacteria</taxon>
        <taxon>Burkholderiales</taxon>
        <taxon>Burkholderiaceae</taxon>
        <taxon>Pandoraea</taxon>
    </lineage>
</organism>
<feature type="domain" description="CBS" evidence="8">
    <location>
        <begin position="287"/>
        <end position="339"/>
    </location>
</feature>
<dbReference type="InterPro" id="IPR046342">
    <property type="entry name" value="CBS_dom_sf"/>
</dbReference>
<evidence type="ECO:0000313" key="10">
    <source>
        <dbReference type="EMBL" id="VVD79233.1"/>
    </source>
</evidence>
<proteinExistence type="inferred from homology"/>
<dbReference type="CDD" id="cd04604">
    <property type="entry name" value="CBS_pair_SIS_assoc"/>
    <property type="match status" value="1"/>
</dbReference>
<dbReference type="InterPro" id="IPR004800">
    <property type="entry name" value="KdsD/KpsF-type"/>
</dbReference>
<gene>
    <name evidence="10" type="ORF">PTE30175_00971</name>
</gene>
<reference evidence="10 11" key="1">
    <citation type="submission" date="2019-08" db="EMBL/GenBank/DDBJ databases">
        <authorList>
            <person name="Peeters C."/>
        </authorList>
    </citation>
    <scope>NUCLEOTIDE SEQUENCE [LARGE SCALE GENOMIC DNA]</scope>
    <source>
        <strain evidence="10 11">LMG 30175</strain>
    </source>
</reference>
<dbReference type="InterPro" id="IPR046348">
    <property type="entry name" value="SIS_dom_sf"/>
</dbReference>
<feature type="site" description="Catalytically relevant" evidence="6">
    <location>
        <position position="121"/>
    </location>
</feature>
<feature type="site" description="Catalytically relevant" evidence="6">
    <location>
        <position position="203"/>
    </location>
</feature>
<dbReference type="GO" id="GO:0019146">
    <property type="term" value="F:arabinose-5-phosphate isomerase activity"/>
    <property type="evidence" value="ECO:0007669"/>
    <property type="project" value="UniProtKB-ARBA"/>
</dbReference>
<dbReference type="SUPFAM" id="SSF53697">
    <property type="entry name" value="SIS domain"/>
    <property type="match status" value="1"/>
</dbReference>
<dbReference type="GO" id="GO:1901135">
    <property type="term" value="P:carbohydrate derivative metabolic process"/>
    <property type="evidence" value="ECO:0007669"/>
    <property type="project" value="InterPro"/>
</dbReference>
<dbReference type="EMBL" id="CABPRZ010000003">
    <property type="protein sequence ID" value="VVD79233.1"/>
    <property type="molecule type" value="Genomic_DNA"/>
</dbReference>
<evidence type="ECO:0000256" key="4">
    <source>
        <dbReference type="PIRNR" id="PIRNR004692"/>
    </source>
</evidence>
<accession>A0A5E4SWW2</accession>
<keyword evidence="3 7" id="KW-0129">CBS domain</keyword>
<dbReference type="PIRSF" id="PIRSF004692">
    <property type="entry name" value="KdsD_KpsF"/>
    <property type="match status" value="1"/>
</dbReference>
<evidence type="ECO:0000256" key="3">
    <source>
        <dbReference type="ARBA" id="ARBA00023122"/>
    </source>
</evidence>
<feature type="domain" description="SIS" evidence="9">
    <location>
        <begin position="51"/>
        <end position="194"/>
    </location>
</feature>
<keyword evidence="5" id="KW-0862">Zinc</keyword>
<evidence type="ECO:0000256" key="7">
    <source>
        <dbReference type="PROSITE-ProRule" id="PRU00703"/>
    </source>
</evidence>
<dbReference type="Proteomes" id="UP000414233">
    <property type="component" value="Unassembled WGS sequence"/>
</dbReference>
<keyword evidence="10" id="KW-0413">Isomerase</keyword>
<dbReference type="InterPro" id="IPR001347">
    <property type="entry name" value="SIS_dom"/>
</dbReference>
<protein>
    <submittedName>
        <fullName evidence="10">Arabinose-5-phosphate isomerase</fullName>
    </submittedName>
</protein>
<evidence type="ECO:0000256" key="2">
    <source>
        <dbReference type="ARBA" id="ARBA00022737"/>
    </source>
</evidence>
<keyword evidence="2" id="KW-0677">Repeat</keyword>